<dbReference type="GO" id="GO:0003825">
    <property type="term" value="F:alpha,alpha-trehalose-phosphate synthase (UDP-forming) activity"/>
    <property type="evidence" value="ECO:0007669"/>
    <property type="project" value="TreeGrafter"/>
</dbReference>
<dbReference type="Pfam" id="PF00982">
    <property type="entry name" value="Glyco_transf_20"/>
    <property type="match status" value="1"/>
</dbReference>
<dbReference type="Proteomes" id="UP000250918">
    <property type="component" value="Unassembled WGS sequence"/>
</dbReference>
<accession>A0A855X4F9</accession>
<dbReference type="GO" id="GO:0004805">
    <property type="term" value="F:trehalose-phosphatase activity"/>
    <property type="evidence" value="ECO:0007669"/>
    <property type="project" value="TreeGrafter"/>
</dbReference>
<protein>
    <submittedName>
        <fullName evidence="2">Trehalose-6-phosphate synthase</fullName>
    </submittedName>
</protein>
<dbReference type="InterPro" id="IPR001830">
    <property type="entry name" value="Glyco_trans_20"/>
</dbReference>
<name>A0A855X4F9_9BACT</name>
<dbReference type="PANTHER" id="PTHR10788">
    <property type="entry name" value="TREHALOSE-6-PHOSPHATE SYNTHASE"/>
    <property type="match status" value="1"/>
</dbReference>
<dbReference type="GO" id="GO:0005992">
    <property type="term" value="P:trehalose biosynthetic process"/>
    <property type="evidence" value="ECO:0007669"/>
    <property type="project" value="InterPro"/>
</dbReference>
<organism evidence="2 3">
    <name type="scientific">candidate division GN15 bacterium</name>
    <dbReference type="NCBI Taxonomy" id="2072418"/>
    <lineage>
        <taxon>Bacteria</taxon>
        <taxon>candidate division GN15</taxon>
    </lineage>
</organism>
<proteinExistence type="inferred from homology"/>
<reference evidence="2 3" key="1">
    <citation type="journal article" date="2018" name="ISME J.">
        <title>A methanotrophic archaeon couples anaerobic oxidation of methane to Fe(III) reduction.</title>
        <authorList>
            <person name="Cai C."/>
            <person name="Leu A.O."/>
            <person name="Xie G.J."/>
            <person name="Guo J."/>
            <person name="Feng Y."/>
            <person name="Zhao J.X."/>
            <person name="Tyson G.W."/>
            <person name="Yuan Z."/>
            <person name="Hu S."/>
        </authorList>
    </citation>
    <scope>NUCLEOTIDE SEQUENCE [LARGE SCALE GENOMIC DNA]</scope>
    <source>
        <strain evidence="2">FeB_12</strain>
    </source>
</reference>
<dbReference type="AlphaFoldDB" id="A0A855X4F9"/>
<gene>
    <name evidence="2" type="ORF">C3F09_10045</name>
</gene>
<dbReference type="SUPFAM" id="SSF53756">
    <property type="entry name" value="UDP-Glycosyltransferase/glycogen phosphorylase"/>
    <property type="match status" value="1"/>
</dbReference>
<dbReference type="PANTHER" id="PTHR10788:SF106">
    <property type="entry name" value="BCDNA.GH08860"/>
    <property type="match status" value="1"/>
</dbReference>
<evidence type="ECO:0000256" key="1">
    <source>
        <dbReference type="ARBA" id="ARBA00008799"/>
    </source>
</evidence>
<dbReference type="CDD" id="cd03788">
    <property type="entry name" value="GT20_TPS"/>
    <property type="match status" value="1"/>
</dbReference>
<dbReference type="EMBL" id="PQAP01000163">
    <property type="protein sequence ID" value="PWB69803.1"/>
    <property type="molecule type" value="Genomic_DNA"/>
</dbReference>
<dbReference type="Gene3D" id="3.40.50.2000">
    <property type="entry name" value="Glycogen Phosphorylase B"/>
    <property type="match status" value="2"/>
</dbReference>
<sequence>MEVVSKAASTSKVVVVSNREPVIHELTARGIKAVRPASGLVTGLEPIVRAVHGTWVAHGSGPADRHVVDNHDRVGVPSEHPEYVLRRVWLTRREEDGYYYGLSNNALWPLSHIAYTRPVFCRDDWEQYEAVNEKFCDAVLDEVGEDRAMVFIQDYHLGLLPRMLKNRRPDLTIAQFWHIPWPNREAFRIFPWAEELLDGLLGNDLLGFHVQYHCNNFLDTVDRGIEAKVDYEHFRVFRGGHPTTVRPFPISVDFHQIEHDSDASGVACRLKELQAEFAQTPLKQQFIVGVDRIDYTKGILERLRGFDLLLQRHPELKGHVTFLNFSAPSRTHVEAYRELNDKIDDLVDDINWRHQTEQWVPVQFLRAHHDYSTVLAAYRLADVLMVTSLHDGMNLVAKEFVASRSDELGSLILSRYTGAARELKDALLVNPYDTDGLADRLNQALTMPESDRIQRMQRLRQVVAQGDIYHWGTRIFQEVLQLHRGGE</sequence>
<dbReference type="GO" id="GO:0005829">
    <property type="term" value="C:cytosol"/>
    <property type="evidence" value="ECO:0007669"/>
    <property type="project" value="TreeGrafter"/>
</dbReference>
<comment type="caution">
    <text evidence="2">The sequence shown here is derived from an EMBL/GenBank/DDBJ whole genome shotgun (WGS) entry which is preliminary data.</text>
</comment>
<evidence type="ECO:0000313" key="2">
    <source>
        <dbReference type="EMBL" id="PWB69803.1"/>
    </source>
</evidence>
<comment type="similarity">
    <text evidence="1">Belongs to the glycosyltransferase 20 family.</text>
</comment>
<evidence type="ECO:0000313" key="3">
    <source>
        <dbReference type="Proteomes" id="UP000250918"/>
    </source>
</evidence>